<evidence type="ECO:0000259" key="3">
    <source>
        <dbReference type="PROSITE" id="PS51352"/>
    </source>
</evidence>
<comment type="caution">
    <text evidence="4">The sequence shown here is derived from an EMBL/GenBank/DDBJ whole genome shotgun (WGS) entry which is preliminary data.</text>
</comment>
<dbReference type="Pfam" id="PF00085">
    <property type="entry name" value="Thioredoxin"/>
    <property type="match status" value="1"/>
</dbReference>
<dbReference type="AlphaFoldDB" id="A0A8S3XZI6"/>
<dbReference type="EMBL" id="CAJQZP010001402">
    <property type="protein sequence ID" value="CAG5043456.1"/>
    <property type="molecule type" value="Genomic_DNA"/>
</dbReference>
<dbReference type="GO" id="GO:0005739">
    <property type="term" value="C:mitochondrion"/>
    <property type="evidence" value="ECO:0007669"/>
    <property type="project" value="TreeGrafter"/>
</dbReference>
<gene>
    <name evidence="4" type="ORF">PAPOLLO_LOCUS22727</name>
</gene>
<reference evidence="4" key="1">
    <citation type="submission" date="2021-04" db="EMBL/GenBank/DDBJ databases">
        <authorList>
            <person name="Tunstrom K."/>
        </authorList>
    </citation>
    <scope>NUCLEOTIDE SEQUENCE</scope>
</reference>
<protein>
    <submittedName>
        <fullName evidence="4">(apollo) hypothetical protein</fullName>
    </submittedName>
</protein>
<evidence type="ECO:0000313" key="5">
    <source>
        <dbReference type="Proteomes" id="UP000691718"/>
    </source>
</evidence>
<evidence type="ECO:0000313" key="4">
    <source>
        <dbReference type="EMBL" id="CAG5043456.1"/>
    </source>
</evidence>
<dbReference type="GO" id="GO:0045454">
    <property type="term" value="P:cell redox homeostasis"/>
    <property type="evidence" value="ECO:0007669"/>
    <property type="project" value="TreeGrafter"/>
</dbReference>
<dbReference type="PANTHER" id="PTHR43601:SF5">
    <property type="entry name" value="EG:132E8.3 PROTEIN"/>
    <property type="match status" value="1"/>
</dbReference>
<dbReference type="OrthoDB" id="19690at2759"/>
<comment type="similarity">
    <text evidence="1">Belongs to the thioredoxin family.</text>
</comment>
<feature type="region of interest" description="Disordered" evidence="2">
    <location>
        <begin position="1"/>
        <end position="30"/>
    </location>
</feature>
<proteinExistence type="inferred from homology"/>
<dbReference type="InterPro" id="IPR013766">
    <property type="entry name" value="Thioredoxin_domain"/>
</dbReference>
<dbReference type="InterPro" id="IPR017937">
    <property type="entry name" value="Thioredoxin_CS"/>
</dbReference>
<keyword evidence="5" id="KW-1185">Reference proteome</keyword>
<feature type="region of interest" description="Disordered" evidence="2">
    <location>
        <begin position="439"/>
        <end position="472"/>
    </location>
</feature>
<dbReference type="PROSITE" id="PS51352">
    <property type="entry name" value="THIOREDOXIN_2"/>
    <property type="match status" value="1"/>
</dbReference>
<feature type="compositionally biased region" description="Low complexity" evidence="2">
    <location>
        <begin position="1"/>
        <end position="14"/>
    </location>
</feature>
<dbReference type="Proteomes" id="UP000691718">
    <property type="component" value="Unassembled WGS sequence"/>
</dbReference>
<name>A0A8S3XZI6_PARAO</name>
<organism evidence="4 5">
    <name type="scientific">Parnassius apollo</name>
    <name type="common">Apollo butterfly</name>
    <name type="synonym">Papilio apollo</name>
    <dbReference type="NCBI Taxonomy" id="110799"/>
    <lineage>
        <taxon>Eukaryota</taxon>
        <taxon>Metazoa</taxon>
        <taxon>Ecdysozoa</taxon>
        <taxon>Arthropoda</taxon>
        <taxon>Hexapoda</taxon>
        <taxon>Insecta</taxon>
        <taxon>Pterygota</taxon>
        <taxon>Neoptera</taxon>
        <taxon>Endopterygota</taxon>
        <taxon>Lepidoptera</taxon>
        <taxon>Glossata</taxon>
        <taxon>Ditrysia</taxon>
        <taxon>Papilionoidea</taxon>
        <taxon>Papilionidae</taxon>
        <taxon>Parnassiinae</taxon>
        <taxon>Parnassini</taxon>
        <taxon>Parnassius</taxon>
        <taxon>Parnassius</taxon>
    </lineage>
</organism>
<accession>A0A8S3XZI6</accession>
<dbReference type="PROSITE" id="PS00194">
    <property type="entry name" value="THIOREDOXIN_1"/>
    <property type="match status" value="1"/>
</dbReference>
<feature type="domain" description="Thioredoxin" evidence="3">
    <location>
        <begin position="310"/>
        <end position="437"/>
    </location>
</feature>
<sequence length="472" mass="52803">MRAASPVRVAARSPSSPPHPSFPQEGLVSGGFSRTQDAASAAGGARRMRWSQLMNANALRAYFRAKGEETGCLAYRARMHRFFAELEPSLSVTEQNLADRVRYILRSNIFNEAELERLRHDGGIVSHELEKMRSILEESMLETRSMPLENRPRLPRIPLSRRNRDVVRALNPLLVTYLEASRDLCETDSILFGAALAVCRIIGAKLPMAGRATLQSSAIPAWRKRIEDRIAKAKALIGRLTCFRSGNNRPKVVRTVRMAFAGTNISLSQPDITQKLTERIDDLKQKIAAWGKRIRAREKMSNAICQGLRSPIRSLASLRRIKTISTSIVHNETILVKNNEEFINKVMNNDKPVIVNFHAEWCEPCKILTPKLKELIEPLDNLDLAVVDVEDNADLVHTFEVKAVPAVIAIKNGLIVDKFIGLVDADMITNLIERMSELRDRGDMKPTGKRSGAGPTALRAFRGTGVRHRQTP</sequence>
<evidence type="ECO:0000256" key="2">
    <source>
        <dbReference type="SAM" id="MobiDB-lite"/>
    </source>
</evidence>
<dbReference type="CDD" id="cd02947">
    <property type="entry name" value="TRX_family"/>
    <property type="match status" value="1"/>
</dbReference>
<evidence type="ECO:0000256" key="1">
    <source>
        <dbReference type="ARBA" id="ARBA00008987"/>
    </source>
</evidence>
<dbReference type="PANTHER" id="PTHR43601">
    <property type="entry name" value="THIOREDOXIN, MITOCHONDRIAL"/>
    <property type="match status" value="1"/>
</dbReference>